<evidence type="ECO:0000256" key="3">
    <source>
        <dbReference type="ARBA" id="ARBA00022989"/>
    </source>
</evidence>
<sequence length="112" mass="12495">MRIITLVVYIVIGLFVAWFASNNFGRVPMWLPGGYEANWPLAVYLIAAMLLGALPLSLMHSISRWRWKRRVKKLEAQLTDHGTSPSYGSGPHDSGRLDPPPVTEPRSAFTSS</sequence>
<evidence type="ECO:0000256" key="5">
    <source>
        <dbReference type="SAM" id="MobiDB-lite"/>
    </source>
</evidence>
<dbReference type="RefSeq" id="WP_218446405.1">
    <property type="nucleotide sequence ID" value="NZ_JAGSPA010000004.1"/>
</dbReference>
<evidence type="ECO:0000313" key="8">
    <source>
        <dbReference type="EMBL" id="MBV7257562.1"/>
    </source>
</evidence>
<gene>
    <name evidence="8" type="ORF">KCG44_12280</name>
</gene>
<reference evidence="8 9" key="1">
    <citation type="submission" date="2021-04" db="EMBL/GenBank/DDBJ databases">
        <authorList>
            <person name="Pira H."/>
            <person name="Risdian C."/>
            <person name="Wink J."/>
        </authorList>
    </citation>
    <scope>NUCLEOTIDE SEQUENCE [LARGE SCALE GENOMIC DNA]</scope>
    <source>
        <strain evidence="8 9">WHA3</strain>
    </source>
</reference>
<dbReference type="Proteomes" id="UP000722336">
    <property type="component" value="Unassembled WGS sequence"/>
</dbReference>
<evidence type="ECO:0000313" key="9">
    <source>
        <dbReference type="Proteomes" id="UP000722336"/>
    </source>
</evidence>
<keyword evidence="9" id="KW-1185">Reference proteome</keyword>
<feature type="region of interest" description="Disordered" evidence="5">
    <location>
        <begin position="76"/>
        <end position="112"/>
    </location>
</feature>
<feature type="transmembrane region" description="Helical" evidence="6">
    <location>
        <begin position="5"/>
        <end position="21"/>
    </location>
</feature>
<accession>A0ABS6SGM9</accession>
<keyword evidence="1" id="KW-1003">Cell membrane</keyword>
<feature type="domain" description="Lipopolysaccharide assembly protein A" evidence="7">
    <location>
        <begin position="36"/>
        <end position="79"/>
    </location>
</feature>
<keyword evidence="3 6" id="KW-1133">Transmembrane helix</keyword>
<dbReference type="InterPro" id="IPR010445">
    <property type="entry name" value="LapA_dom"/>
</dbReference>
<name>A0ABS6SGM9_9SPHN</name>
<organism evidence="8 9">
    <name type="scientific">Pacificimonas pallii</name>
    <dbReference type="NCBI Taxonomy" id="2827236"/>
    <lineage>
        <taxon>Bacteria</taxon>
        <taxon>Pseudomonadati</taxon>
        <taxon>Pseudomonadota</taxon>
        <taxon>Alphaproteobacteria</taxon>
        <taxon>Sphingomonadales</taxon>
        <taxon>Sphingosinicellaceae</taxon>
        <taxon>Pacificimonas</taxon>
    </lineage>
</organism>
<keyword evidence="4 6" id="KW-0472">Membrane</keyword>
<proteinExistence type="predicted"/>
<evidence type="ECO:0000259" key="7">
    <source>
        <dbReference type="Pfam" id="PF06305"/>
    </source>
</evidence>
<comment type="caution">
    <text evidence="8">The sequence shown here is derived from an EMBL/GenBank/DDBJ whole genome shotgun (WGS) entry which is preliminary data.</text>
</comment>
<keyword evidence="2 6" id="KW-0812">Transmembrane</keyword>
<evidence type="ECO:0000256" key="1">
    <source>
        <dbReference type="ARBA" id="ARBA00022475"/>
    </source>
</evidence>
<dbReference type="Pfam" id="PF06305">
    <property type="entry name" value="LapA_dom"/>
    <property type="match status" value="1"/>
</dbReference>
<evidence type="ECO:0000256" key="2">
    <source>
        <dbReference type="ARBA" id="ARBA00022692"/>
    </source>
</evidence>
<dbReference type="EMBL" id="JAGSPA010000004">
    <property type="protein sequence ID" value="MBV7257562.1"/>
    <property type="molecule type" value="Genomic_DNA"/>
</dbReference>
<evidence type="ECO:0000256" key="4">
    <source>
        <dbReference type="ARBA" id="ARBA00023136"/>
    </source>
</evidence>
<feature type="transmembrane region" description="Helical" evidence="6">
    <location>
        <begin position="41"/>
        <end position="62"/>
    </location>
</feature>
<protein>
    <submittedName>
        <fullName evidence="8">LapA family protein</fullName>
    </submittedName>
</protein>
<evidence type="ECO:0000256" key="6">
    <source>
        <dbReference type="SAM" id="Phobius"/>
    </source>
</evidence>